<protein>
    <submittedName>
        <fullName evidence="1">Uncharacterized protein</fullName>
    </submittedName>
</protein>
<organism evidence="1 2">
    <name type="scientific">Popillia japonica</name>
    <name type="common">Japanese beetle</name>
    <dbReference type="NCBI Taxonomy" id="7064"/>
    <lineage>
        <taxon>Eukaryota</taxon>
        <taxon>Metazoa</taxon>
        <taxon>Ecdysozoa</taxon>
        <taxon>Arthropoda</taxon>
        <taxon>Hexapoda</taxon>
        <taxon>Insecta</taxon>
        <taxon>Pterygota</taxon>
        <taxon>Neoptera</taxon>
        <taxon>Endopterygota</taxon>
        <taxon>Coleoptera</taxon>
        <taxon>Polyphaga</taxon>
        <taxon>Scarabaeiformia</taxon>
        <taxon>Scarabaeidae</taxon>
        <taxon>Rutelinae</taxon>
        <taxon>Popillia</taxon>
    </lineage>
</organism>
<sequence length="66" mass="7074">MCEEVLHSTPPDISKIANDVIAVPTNANENISKIANDVIAVPTNANEIAKNQAEIKCSDCNKVIQI</sequence>
<dbReference type="AlphaFoldDB" id="A0AAW1MDM7"/>
<dbReference type="Proteomes" id="UP001458880">
    <property type="component" value="Unassembled WGS sequence"/>
</dbReference>
<comment type="caution">
    <text evidence="1">The sequence shown here is derived from an EMBL/GenBank/DDBJ whole genome shotgun (WGS) entry which is preliminary data.</text>
</comment>
<evidence type="ECO:0000313" key="1">
    <source>
        <dbReference type="EMBL" id="KAK9744689.1"/>
    </source>
</evidence>
<keyword evidence="2" id="KW-1185">Reference proteome</keyword>
<name>A0AAW1MDM7_POPJA</name>
<proteinExistence type="predicted"/>
<dbReference type="EMBL" id="JASPKY010000055">
    <property type="protein sequence ID" value="KAK9744689.1"/>
    <property type="molecule type" value="Genomic_DNA"/>
</dbReference>
<accession>A0AAW1MDM7</accession>
<reference evidence="1 2" key="1">
    <citation type="journal article" date="2024" name="BMC Genomics">
        <title>De novo assembly and annotation of Popillia japonica's genome with initial clues to its potential as an invasive pest.</title>
        <authorList>
            <person name="Cucini C."/>
            <person name="Boschi S."/>
            <person name="Funari R."/>
            <person name="Cardaioli E."/>
            <person name="Iannotti N."/>
            <person name="Marturano G."/>
            <person name="Paoli F."/>
            <person name="Bruttini M."/>
            <person name="Carapelli A."/>
            <person name="Frati F."/>
            <person name="Nardi F."/>
        </authorList>
    </citation>
    <scope>NUCLEOTIDE SEQUENCE [LARGE SCALE GENOMIC DNA]</scope>
    <source>
        <strain evidence="1">DMR45628</strain>
    </source>
</reference>
<gene>
    <name evidence="1" type="ORF">QE152_g7512</name>
</gene>
<evidence type="ECO:0000313" key="2">
    <source>
        <dbReference type="Proteomes" id="UP001458880"/>
    </source>
</evidence>